<feature type="compositionally biased region" description="Basic and acidic residues" evidence="1">
    <location>
        <begin position="7"/>
        <end position="17"/>
    </location>
</feature>
<keyword evidence="4" id="KW-1185">Reference proteome</keyword>
<sequence length="72" mass="7573">MTAQHHTAQDQDGKYDAEPQTDGIDPIGPITLPKRNKVGARAMALVGTVGMSAFAIAVAATDYSSTWPTIES</sequence>
<feature type="region of interest" description="Disordered" evidence="1">
    <location>
        <begin position="1"/>
        <end position="32"/>
    </location>
</feature>
<evidence type="ECO:0000256" key="2">
    <source>
        <dbReference type="SAM" id="Phobius"/>
    </source>
</evidence>
<comment type="caution">
    <text evidence="3">The sequence shown here is derived from an EMBL/GenBank/DDBJ whole genome shotgun (WGS) entry which is preliminary data.</text>
</comment>
<protein>
    <submittedName>
        <fullName evidence="3">Uncharacterized protein</fullName>
    </submittedName>
</protein>
<dbReference type="AlphaFoldDB" id="A0A4R2IVA4"/>
<organism evidence="3 4">
    <name type="scientific">Kribbella antiqua</name>
    <dbReference type="NCBI Taxonomy" id="2512217"/>
    <lineage>
        <taxon>Bacteria</taxon>
        <taxon>Bacillati</taxon>
        <taxon>Actinomycetota</taxon>
        <taxon>Actinomycetes</taxon>
        <taxon>Propionibacteriales</taxon>
        <taxon>Kribbellaceae</taxon>
        <taxon>Kribbella</taxon>
    </lineage>
</organism>
<dbReference type="EMBL" id="SLWR01000003">
    <property type="protein sequence ID" value="TCO49107.1"/>
    <property type="molecule type" value="Genomic_DNA"/>
</dbReference>
<keyword evidence="2" id="KW-0812">Transmembrane</keyword>
<reference evidence="3 4" key="1">
    <citation type="journal article" date="2015" name="Stand. Genomic Sci.">
        <title>Genomic Encyclopedia of Bacterial and Archaeal Type Strains, Phase III: the genomes of soil and plant-associated and newly described type strains.</title>
        <authorList>
            <person name="Whitman W.B."/>
            <person name="Woyke T."/>
            <person name="Klenk H.P."/>
            <person name="Zhou Y."/>
            <person name="Lilburn T.G."/>
            <person name="Beck B.J."/>
            <person name="De Vos P."/>
            <person name="Vandamme P."/>
            <person name="Eisen J.A."/>
            <person name="Garrity G."/>
            <person name="Hugenholtz P."/>
            <person name="Kyrpides N.C."/>
        </authorList>
    </citation>
    <scope>NUCLEOTIDE SEQUENCE [LARGE SCALE GENOMIC DNA]</scope>
    <source>
        <strain evidence="3 4">VKM Ac-2541</strain>
    </source>
</reference>
<accession>A0A4R2IVA4</accession>
<dbReference type="Proteomes" id="UP000295573">
    <property type="component" value="Unassembled WGS sequence"/>
</dbReference>
<gene>
    <name evidence="3" type="ORF">EV646_10385</name>
</gene>
<proteinExistence type="predicted"/>
<evidence type="ECO:0000313" key="4">
    <source>
        <dbReference type="Proteomes" id="UP000295573"/>
    </source>
</evidence>
<dbReference type="OrthoDB" id="3831528at2"/>
<dbReference type="RefSeq" id="WP_132146428.1">
    <property type="nucleotide sequence ID" value="NZ_SLWR01000003.1"/>
</dbReference>
<keyword evidence="2" id="KW-1133">Transmembrane helix</keyword>
<name>A0A4R2IVA4_9ACTN</name>
<feature type="transmembrane region" description="Helical" evidence="2">
    <location>
        <begin position="42"/>
        <end position="60"/>
    </location>
</feature>
<evidence type="ECO:0000256" key="1">
    <source>
        <dbReference type="SAM" id="MobiDB-lite"/>
    </source>
</evidence>
<evidence type="ECO:0000313" key="3">
    <source>
        <dbReference type="EMBL" id="TCO49107.1"/>
    </source>
</evidence>
<keyword evidence="2" id="KW-0472">Membrane</keyword>